<dbReference type="EMBL" id="AUPZ01000010">
    <property type="protein sequence ID" value="EQB39190.1"/>
    <property type="molecule type" value="Genomic_DNA"/>
</dbReference>
<dbReference type="STRING" id="1172190.M947_08525"/>
<dbReference type="InterPro" id="IPR001173">
    <property type="entry name" value="Glyco_trans_2-like"/>
</dbReference>
<reference evidence="2 3" key="1">
    <citation type="submission" date="2013-07" db="EMBL/GenBank/DDBJ databases">
        <title>Sulfurimonas hongkongensis AST-10 Genome Sequencing.</title>
        <authorList>
            <person name="Cai L."/>
            <person name="Zhang T."/>
        </authorList>
    </citation>
    <scope>NUCLEOTIDE SEQUENCE [LARGE SCALE GENOMIC DNA]</scope>
    <source>
        <strain evidence="2 3">AST-10</strain>
    </source>
</reference>
<gene>
    <name evidence="2" type="ORF">M947_08525</name>
</gene>
<dbReference type="Pfam" id="PF00535">
    <property type="entry name" value="Glycos_transf_2"/>
    <property type="match status" value="1"/>
</dbReference>
<dbReference type="Gene3D" id="3.90.550.10">
    <property type="entry name" value="Spore Coat Polysaccharide Biosynthesis Protein SpsA, Chain A"/>
    <property type="match status" value="1"/>
</dbReference>
<dbReference type="SUPFAM" id="SSF53448">
    <property type="entry name" value="Nucleotide-diphospho-sugar transferases"/>
    <property type="match status" value="1"/>
</dbReference>
<dbReference type="eggNOG" id="COG0463">
    <property type="taxonomic scope" value="Bacteria"/>
</dbReference>
<comment type="caution">
    <text evidence="2">The sequence shown here is derived from an EMBL/GenBank/DDBJ whole genome shotgun (WGS) entry which is preliminary data.</text>
</comment>
<evidence type="ECO:0000259" key="1">
    <source>
        <dbReference type="Pfam" id="PF00535"/>
    </source>
</evidence>
<dbReference type="Proteomes" id="UP000015520">
    <property type="component" value="Unassembled WGS sequence"/>
</dbReference>
<name>T0JDX3_9BACT</name>
<dbReference type="PATRIC" id="fig|1172190.3.peg.1641"/>
<dbReference type="Gene3D" id="3.40.50.720">
    <property type="entry name" value="NAD(P)-binding Rossmann-like Domain"/>
    <property type="match status" value="1"/>
</dbReference>
<dbReference type="InterPro" id="IPR029044">
    <property type="entry name" value="Nucleotide-diphossugar_trans"/>
</dbReference>
<dbReference type="GO" id="GO:0016758">
    <property type="term" value="F:hexosyltransferase activity"/>
    <property type="evidence" value="ECO:0007669"/>
    <property type="project" value="UniProtKB-ARBA"/>
</dbReference>
<evidence type="ECO:0000313" key="3">
    <source>
        <dbReference type="Proteomes" id="UP000015520"/>
    </source>
</evidence>
<dbReference type="AlphaFoldDB" id="T0JDX3"/>
<keyword evidence="3" id="KW-1185">Reference proteome</keyword>
<organism evidence="2 3">
    <name type="scientific">Sulfurimonas hongkongensis</name>
    <dbReference type="NCBI Taxonomy" id="1172190"/>
    <lineage>
        <taxon>Bacteria</taxon>
        <taxon>Pseudomonadati</taxon>
        <taxon>Campylobacterota</taxon>
        <taxon>Epsilonproteobacteria</taxon>
        <taxon>Campylobacterales</taxon>
        <taxon>Sulfurimonadaceae</taxon>
        <taxon>Sulfurimonas</taxon>
    </lineage>
</organism>
<dbReference type="PANTHER" id="PTHR22916:SF3">
    <property type="entry name" value="UDP-GLCNAC:BETAGAL BETA-1,3-N-ACETYLGLUCOSAMINYLTRANSFERASE-LIKE PROTEIN 1"/>
    <property type="match status" value="1"/>
</dbReference>
<dbReference type="CDD" id="cd06433">
    <property type="entry name" value="GT_2_WfgS_like"/>
    <property type="match status" value="1"/>
</dbReference>
<protein>
    <recommendedName>
        <fullName evidence="1">Glycosyltransferase 2-like domain-containing protein</fullName>
    </recommendedName>
</protein>
<proteinExistence type="predicted"/>
<evidence type="ECO:0000313" key="2">
    <source>
        <dbReference type="EMBL" id="EQB39190.1"/>
    </source>
</evidence>
<sequence>MKQSNHPKVTVVTVTYNAEQYLEQTIKSVAEQDYPNIEYIIIDGASTDGTIDIIKKYEKYIIYWISEPDGGIYDAMNKAIDAATGEWINFMNAGDSFCEKNTLSEVIKNLDSNTDLICGDIYYLENNKKTYRKAKGIDGGFNGIFCCHQALFTKTNIMKEKKFSLEFPIAADYNFVLSCFVKKYNFQFINFPIVDFLAGGFSEQENFRANIESIKILLDYSNDSKLARESNFYKSLHFDSNIDNFKFSKQFNSFYNSIESLSKKYSKIALYGYGTIGKTIHSLLKEKVSVIFDKNNFTITDVDVYSPEDILNFDFEIIIIAVLGRELKIKEQILNHGVNANKIIVLQL</sequence>
<accession>T0JDX3</accession>
<feature type="domain" description="Glycosyltransferase 2-like" evidence="1">
    <location>
        <begin position="10"/>
        <end position="154"/>
    </location>
</feature>
<dbReference type="PANTHER" id="PTHR22916">
    <property type="entry name" value="GLYCOSYLTRANSFERASE"/>
    <property type="match status" value="1"/>
</dbReference>